<dbReference type="InterPro" id="IPR036380">
    <property type="entry name" value="Isochorismatase-like_sf"/>
</dbReference>
<dbReference type="SUPFAM" id="SSF52499">
    <property type="entry name" value="Isochorismatase-like hydrolases"/>
    <property type="match status" value="1"/>
</dbReference>
<evidence type="ECO:0000256" key="4">
    <source>
        <dbReference type="ARBA" id="ARBA00022801"/>
    </source>
</evidence>
<evidence type="ECO:0000256" key="1">
    <source>
        <dbReference type="ARBA" id="ARBA00006336"/>
    </source>
</evidence>
<reference evidence="9" key="1">
    <citation type="submission" date="2015-07" db="EMBL/GenBank/DDBJ databases">
        <title>Adaptation to a free-living lifestyle via gene acquisitions in the diplomonad Trepomonas sp. PC1.</title>
        <authorList>
            <person name="Xu F."/>
            <person name="Jerlstrom-Hultqvist J."/>
            <person name="Kolisko M."/>
            <person name="Simpson A.G.B."/>
            <person name="Roger A.J."/>
            <person name="Svard S.G."/>
            <person name="Andersson J.O."/>
        </authorList>
    </citation>
    <scope>NUCLEOTIDE SEQUENCE</scope>
    <source>
        <strain evidence="9">PC1</strain>
    </source>
</reference>
<name>A0A146KIY3_9EUKA</name>
<dbReference type="InterPro" id="IPR000868">
    <property type="entry name" value="Isochorismatase-like_dom"/>
</dbReference>
<dbReference type="EMBL" id="GDID01000822">
    <property type="protein sequence ID" value="JAP95784.1"/>
    <property type="molecule type" value="Transcribed_RNA"/>
</dbReference>
<gene>
    <name evidence="9" type="ORF">TPC1_11094</name>
</gene>
<organism evidence="9">
    <name type="scientific">Trepomonas sp. PC1</name>
    <dbReference type="NCBI Taxonomy" id="1076344"/>
    <lineage>
        <taxon>Eukaryota</taxon>
        <taxon>Metamonada</taxon>
        <taxon>Diplomonadida</taxon>
        <taxon>Hexamitidae</taxon>
        <taxon>Hexamitinae</taxon>
        <taxon>Trepomonas</taxon>
    </lineage>
</organism>
<evidence type="ECO:0000256" key="5">
    <source>
        <dbReference type="ARBA" id="ARBA00037900"/>
    </source>
</evidence>
<accession>A0A146KIY3</accession>
<dbReference type="Gene3D" id="3.40.50.850">
    <property type="entry name" value="Isochorismatase-like"/>
    <property type="match status" value="1"/>
</dbReference>
<evidence type="ECO:0000256" key="3">
    <source>
        <dbReference type="ARBA" id="ARBA00022723"/>
    </source>
</evidence>
<comment type="pathway">
    <text evidence="5">Cofactor biosynthesis; nicotinate biosynthesis; nicotinate from nicotinamide: step 1/1.</text>
</comment>
<comment type="similarity">
    <text evidence="1">Belongs to the isochorismatase family.</text>
</comment>
<dbReference type="GO" id="GO:0008936">
    <property type="term" value="F:nicotinamidase activity"/>
    <property type="evidence" value="ECO:0007669"/>
    <property type="project" value="UniProtKB-EC"/>
</dbReference>
<dbReference type="GO" id="GO:0046872">
    <property type="term" value="F:metal ion binding"/>
    <property type="evidence" value="ECO:0007669"/>
    <property type="project" value="UniProtKB-KW"/>
</dbReference>
<sequence>MSRKLLLIVDMQNDFMPTGALPVPDSDKLITPIVSLSKKYEHVAATLDAHQPDHMSFSAQGGKWPPHCVYNTRGYQLVDGLKVNSQFLKGLFETEGYSIAENAQFMLFAQLFDQIDVVGVALDFCVKACATEIKKAFPGKRVKIIFNLCKAVGKIDRLEFTKEMEQNGVEVE</sequence>
<dbReference type="PANTHER" id="PTHR11080:SF2">
    <property type="entry name" value="LD05707P"/>
    <property type="match status" value="1"/>
</dbReference>
<keyword evidence="2" id="KW-0662">Pyridine nucleotide biosynthesis</keyword>
<evidence type="ECO:0000259" key="8">
    <source>
        <dbReference type="Pfam" id="PF00857"/>
    </source>
</evidence>
<proteinExistence type="inferred from homology"/>
<evidence type="ECO:0000313" key="9">
    <source>
        <dbReference type="EMBL" id="JAP95784.1"/>
    </source>
</evidence>
<evidence type="ECO:0000256" key="2">
    <source>
        <dbReference type="ARBA" id="ARBA00022642"/>
    </source>
</evidence>
<feature type="domain" description="Isochorismatase-like" evidence="8">
    <location>
        <begin position="5"/>
        <end position="171"/>
    </location>
</feature>
<protein>
    <recommendedName>
        <fullName evidence="6">nicotinamidase</fullName>
        <ecNumber evidence="6">3.5.1.19</ecNumber>
    </recommendedName>
    <alternativeName>
        <fullName evidence="7">Nicotinamide deamidase</fullName>
    </alternativeName>
</protein>
<evidence type="ECO:0000256" key="6">
    <source>
        <dbReference type="ARBA" id="ARBA00039017"/>
    </source>
</evidence>
<dbReference type="Pfam" id="PF00857">
    <property type="entry name" value="Isochorismatase"/>
    <property type="match status" value="1"/>
</dbReference>
<dbReference type="EC" id="3.5.1.19" evidence="6"/>
<dbReference type="InterPro" id="IPR052347">
    <property type="entry name" value="Isochorismatase_Nicotinamidase"/>
</dbReference>
<dbReference type="GO" id="GO:0019363">
    <property type="term" value="P:pyridine nucleotide biosynthetic process"/>
    <property type="evidence" value="ECO:0007669"/>
    <property type="project" value="UniProtKB-KW"/>
</dbReference>
<keyword evidence="3" id="KW-0479">Metal-binding</keyword>
<dbReference type="AlphaFoldDB" id="A0A146KIY3"/>
<keyword evidence="4" id="KW-0378">Hydrolase</keyword>
<dbReference type="PANTHER" id="PTHR11080">
    <property type="entry name" value="PYRAZINAMIDASE/NICOTINAMIDASE"/>
    <property type="match status" value="1"/>
</dbReference>
<evidence type="ECO:0000256" key="7">
    <source>
        <dbReference type="ARBA" id="ARBA00043224"/>
    </source>
</evidence>